<evidence type="ECO:0000313" key="1">
    <source>
        <dbReference type="EMBL" id="MEU6803297.1"/>
    </source>
</evidence>
<gene>
    <name evidence="1" type="ORF">ABZ931_20120</name>
</gene>
<name>A0ABV3B1I7_9ACTN</name>
<evidence type="ECO:0000313" key="2">
    <source>
        <dbReference type="Proteomes" id="UP001551189"/>
    </source>
</evidence>
<dbReference type="EMBL" id="JBEYXT010000089">
    <property type="protein sequence ID" value="MEU6803297.1"/>
    <property type="molecule type" value="Genomic_DNA"/>
</dbReference>
<reference evidence="1 2" key="1">
    <citation type="submission" date="2024-06" db="EMBL/GenBank/DDBJ databases">
        <title>The Natural Products Discovery Center: Release of the First 8490 Sequenced Strains for Exploring Actinobacteria Biosynthetic Diversity.</title>
        <authorList>
            <person name="Kalkreuter E."/>
            <person name="Kautsar S.A."/>
            <person name="Yang D."/>
            <person name="Bader C.D."/>
            <person name="Teijaro C.N."/>
            <person name="Fluegel L."/>
            <person name="Davis C.M."/>
            <person name="Simpson J.R."/>
            <person name="Lauterbach L."/>
            <person name="Steele A.D."/>
            <person name="Gui C."/>
            <person name="Meng S."/>
            <person name="Li G."/>
            <person name="Viehrig K."/>
            <person name="Ye F."/>
            <person name="Su P."/>
            <person name="Kiefer A.F."/>
            <person name="Nichols A."/>
            <person name="Cepeda A.J."/>
            <person name="Yan W."/>
            <person name="Fan B."/>
            <person name="Jiang Y."/>
            <person name="Adhikari A."/>
            <person name="Zheng C.-J."/>
            <person name="Schuster L."/>
            <person name="Cowan T.M."/>
            <person name="Smanski M.J."/>
            <person name="Chevrette M.G."/>
            <person name="De Carvalho L.P.S."/>
            <person name="Shen B."/>
        </authorList>
    </citation>
    <scope>NUCLEOTIDE SEQUENCE [LARGE SCALE GENOMIC DNA]</scope>
    <source>
        <strain evidence="1 2">NPDC046851</strain>
    </source>
</reference>
<accession>A0ABV3B1I7</accession>
<organism evidence="1 2">
    <name type="scientific">Streptomyces neyagawaensis</name>
    <dbReference type="NCBI Taxonomy" id="42238"/>
    <lineage>
        <taxon>Bacteria</taxon>
        <taxon>Bacillati</taxon>
        <taxon>Actinomycetota</taxon>
        <taxon>Actinomycetes</taxon>
        <taxon>Kitasatosporales</taxon>
        <taxon>Streptomycetaceae</taxon>
        <taxon>Streptomyces</taxon>
    </lineage>
</organism>
<protein>
    <submittedName>
        <fullName evidence="1">Uncharacterized protein</fullName>
    </submittedName>
</protein>
<keyword evidence="2" id="KW-1185">Reference proteome</keyword>
<proteinExistence type="predicted"/>
<dbReference type="Proteomes" id="UP001551189">
    <property type="component" value="Unassembled WGS sequence"/>
</dbReference>
<sequence length="73" mass="8699">MGVDGHMFDMGDVGQNIGQKSFDGGVTFRRVRLGRLDRIRFFHHVSWYWQCHRILRDRYYEEGRPGVNGRRAE</sequence>
<dbReference type="RefSeq" id="WP_359697218.1">
    <property type="nucleotide sequence ID" value="NZ_JBEYXT010000089.1"/>
</dbReference>
<comment type="caution">
    <text evidence="1">The sequence shown here is derived from an EMBL/GenBank/DDBJ whole genome shotgun (WGS) entry which is preliminary data.</text>
</comment>